<keyword evidence="2" id="KW-1185">Reference proteome</keyword>
<name>A0A0W0TDV7_9GAMM</name>
<reference evidence="1 2" key="1">
    <citation type="submission" date="2015-11" db="EMBL/GenBank/DDBJ databases">
        <title>Genomic analysis of 38 Legionella species identifies large and diverse effector repertoires.</title>
        <authorList>
            <person name="Burstein D."/>
            <person name="Amaro F."/>
            <person name="Zusman T."/>
            <person name="Lifshitz Z."/>
            <person name="Cohen O."/>
            <person name="Gilbert J.A."/>
            <person name="Pupko T."/>
            <person name="Shuman H.A."/>
            <person name="Segal G."/>
        </authorList>
    </citation>
    <scope>NUCLEOTIDE SEQUENCE [LARGE SCALE GENOMIC DNA]</scope>
    <source>
        <strain evidence="1 2">ATCC 700990</strain>
    </source>
</reference>
<evidence type="ECO:0000313" key="1">
    <source>
        <dbReference type="EMBL" id="KTC93754.1"/>
    </source>
</evidence>
<dbReference type="EMBL" id="LNXY01000001">
    <property type="protein sequence ID" value="KTC93754.1"/>
    <property type="molecule type" value="Genomic_DNA"/>
</dbReference>
<comment type="caution">
    <text evidence="1">The sequence shown here is derived from an EMBL/GenBank/DDBJ whole genome shotgun (WGS) entry which is preliminary data.</text>
</comment>
<proteinExistence type="predicted"/>
<sequence length="250" mass="28717">MHQFQSKECATIYQTSARDITVIKGNSGVLYPFYRSLGINSSFSNTWLPWMGYFDRHPEINLELYMVKPPLPPEFSHDIEEIIHKFLKEKAPIFMGRIANEEALAISCSFGEGVWKTLPDFKKEIMQHPKIKEYLKNFGAHQLIPVLISAPTKRFARFAGIKYSGIVNGSHEKIASEMEKITKEECSKYVSFFSIQDRKEFPALKNLENSPYKKQSDTCYLITHGFLSGNTSLEKNTKVIQENKTQGFNN</sequence>
<dbReference type="AlphaFoldDB" id="A0A0W0TDV7"/>
<dbReference type="Proteomes" id="UP000054736">
    <property type="component" value="Unassembled WGS sequence"/>
</dbReference>
<evidence type="ECO:0000313" key="2">
    <source>
        <dbReference type="Proteomes" id="UP000054736"/>
    </source>
</evidence>
<gene>
    <name evidence="1" type="ORF">Ldro_0104</name>
</gene>
<accession>A0A0W0TDV7</accession>
<dbReference type="PATRIC" id="fig|1212489.4.peg.104"/>
<protein>
    <submittedName>
        <fullName evidence="1">Uncharacterized protein</fullName>
    </submittedName>
</protein>
<organism evidence="1 2">
    <name type="scientific">Legionella drozanskii LLAP-1</name>
    <dbReference type="NCBI Taxonomy" id="1212489"/>
    <lineage>
        <taxon>Bacteria</taxon>
        <taxon>Pseudomonadati</taxon>
        <taxon>Pseudomonadota</taxon>
        <taxon>Gammaproteobacteria</taxon>
        <taxon>Legionellales</taxon>
        <taxon>Legionellaceae</taxon>
        <taxon>Legionella</taxon>
    </lineage>
</organism>